<dbReference type="Proteomes" id="UP000276133">
    <property type="component" value="Unassembled WGS sequence"/>
</dbReference>
<comment type="caution">
    <text evidence="2">The sequence shown here is derived from an EMBL/GenBank/DDBJ whole genome shotgun (WGS) entry which is preliminary data.</text>
</comment>
<evidence type="ECO:0000313" key="2">
    <source>
        <dbReference type="EMBL" id="RNA38575.1"/>
    </source>
</evidence>
<keyword evidence="3" id="KW-1185">Reference proteome</keyword>
<keyword evidence="1" id="KW-0732">Signal</keyword>
<feature type="chain" id="PRO_5018253116" evidence="1">
    <location>
        <begin position="17"/>
        <end position="129"/>
    </location>
</feature>
<proteinExistence type="predicted"/>
<protein>
    <submittedName>
        <fullName evidence="2">Uncharacterized protein</fullName>
    </submittedName>
</protein>
<accession>A0A3M7SS96</accession>
<reference evidence="2 3" key="1">
    <citation type="journal article" date="2018" name="Sci. Rep.">
        <title>Genomic signatures of local adaptation to the degree of environmental predictability in rotifers.</title>
        <authorList>
            <person name="Franch-Gras L."/>
            <person name="Hahn C."/>
            <person name="Garcia-Roger E.M."/>
            <person name="Carmona M.J."/>
            <person name="Serra M."/>
            <person name="Gomez A."/>
        </authorList>
    </citation>
    <scope>NUCLEOTIDE SEQUENCE [LARGE SCALE GENOMIC DNA]</scope>
    <source>
        <strain evidence="2">HYR1</strain>
    </source>
</reference>
<dbReference type="AlphaFoldDB" id="A0A3M7SS96"/>
<organism evidence="2 3">
    <name type="scientific">Brachionus plicatilis</name>
    <name type="common">Marine rotifer</name>
    <name type="synonym">Brachionus muelleri</name>
    <dbReference type="NCBI Taxonomy" id="10195"/>
    <lineage>
        <taxon>Eukaryota</taxon>
        <taxon>Metazoa</taxon>
        <taxon>Spiralia</taxon>
        <taxon>Gnathifera</taxon>
        <taxon>Rotifera</taxon>
        <taxon>Eurotatoria</taxon>
        <taxon>Monogononta</taxon>
        <taxon>Pseudotrocha</taxon>
        <taxon>Ploima</taxon>
        <taxon>Brachionidae</taxon>
        <taxon>Brachionus</taxon>
    </lineage>
</organism>
<dbReference type="EMBL" id="REGN01000854">
    <property type="protein sequence ID" value="RNA38575.1"/>
    <property type="molecule type" value="Genomic_DNA"/>
</dbReference>
<gene>
    <name evidence="2" type="ORF">BpHYR1_039541</name>
</gene>
<name>A0A3M7SS96_BRAPC</name>
<evidence type="ECO:0000256" key="1">
    <source>
        <dbReference type="SAM" id="SignalP"/>
    </source>
</evidence>
<sequence>MTIALVILNFFSICYLENLVDELYFSGLNFEFDHKLRKLATRETVDSPIKHELEWRLSDIFLENIIIKRSINMILCLKKFSRSKKAIQIKWDNSVYCVTYQLEIKFFKESLKIVSHFFNKKTISSLNEV</sequence>
<feature type="signal peptide" evidence="1">
    <location>
        <begin position="1"/>
        <end position="16"/>
    </location>
</feature>
<evidence type="ECO:0000313" key="3">
    <source>
        <dbReference type="Proteomes" id="UP000276133"/>
    </source>
</evidence>